<dbReference type="AlphaFoldDB" id="A0A0S4LQ41"/>
<dbReference type="SUPFAM" id="SSF52317">
    <property type="entry name" value="Class I glutamine amidotransferase-like"/>
    <property type="match status" value="1"/>
</dbReference>
<dbReference type="InterPro" id="IPR052158">
    <property type="entry name" value="INH-QAR"/>
</dbReference>
<dbReference type="GO" id="GO:0006355">
    <property type="term" value="P:regulation of DNA-templated transcription"/>
    <property type="evidence" value="ECO:0007669"/>
    <property type="project" value="TreeGrafter"/>
</dbReference>
<dbReference type="Pfam" id="PF01965">
    <property type="entry name" value="DJ-1_PfpI"/>
    <property type="match status" value="1"/>
</dbReference>
<keyword evidence="2" id="KW-0456">Lyase</keyword>
<dbReference type="PANTHER" id="PTHR43130:SF2">
    <property type="entry name" value="DJ-1_PFPI DOMAIN-CONTAINING PROTEIN"/>
    <property type="match status" value="1"/>
</dbReference>
<dbReference type="Gene3D" id="3.40.50.880">
    <property type="match status" value="1"/>
</dbReference>
<dbReference type="EC" id="4.2.1.103" evidence="2"/>
<keyword evidence="3" id="KW-1185">Reference proteome</keyword>
<dbReference type="InterPro" id="IPR002818">
    <property type="entry name" value="DJ-1/PfpI"/>
</dbReference>
<accession>A0A0S4LQ41</accession>
<gene>
    <name evidence="2" type="primary">inhA</name>
    <name evidence="2" type="ORF">COMA2_60145</name>
</gene>
<protein>
    <submittedName>
        <fullName evidence="2">Isonitrile hydratase</fullName>
        <ecNumber evidence="2">4.2.1.103</ecNumber>
    </submittedName>
</protein>
<evidence type="ECO:0000313" key="3">
    <source>
        <dbReference type="Proteomes" id="UP000198736"/>
    </source>
</evidence>
<name>A0A0S4LQ41_9BACT</name>
<feature type="domain" description="DJ-1/PfpI" evidence="1">
    <location>
        <begin position="8"/>
        <end position="170"/>
    </location>
</feature>
<evidence type="ECO:0000313" key="2">
    <source>
        <dbReference type="EMBL" id="CUS39081.1"/>
    </source>
</evidence>
<dbReference type="CDD" id="cd03139">
    <property type="entry name" value="GATase1_PfpI_2"/>
    <property type="match status" value="1"/>
</dbReference>
<proteinExistence type="predicted"/>
<dbReference type="EMBL" id="CZPZ01000033">
    <property type="protein sequence ID" value="CUS39081.1"/>
    <property type="molecule type" value="Genomic_DNA"/>
</dbReference>
<dbReference type="STRING" id="1742973.COMA2_60145"/>
<organism evidence="2 3">
    <name type="scientific">Candidatus Nitrospira nitrificans</name>
    <dbReference type="NCBI Taxonomy" id="1742973"/>
    <lineage>
        <taxon>Bacteria</taxon>
        <taxon>Pseudomonadati</taxon>
        <taxon>Nitrospirota</taxon>
        <taxon>Nitrospiria</taxon>
        <taxon>Nitrospirales</taxon>
        <taxon>Nitrospiraceae</taxon>
        <taxon>Nitrospira</taxon>
    </lineage>
</organism>
<dbReference type="PANTHER" id="PTHR43130">
    <property type="entry name" value="ARAC-FAMILY TRANSCRIPTIONAL REGULATOR"/>
    <property type="match status" value="1"/>
</dbReference>
<reference evidence="3" key="1">
    <citation type="submission" date="2015-10" db="EMBL/GenBank/DDBJ databases">
        <authorList>
            <person name="Luecker S."/>
            <person name="Luecker S."/>
        </authorList>
    </citation>
    <scope>NUCLEOTIDE SEQUENCE [LARGE SCALE GENOMIC DNA]</scope>
</reference>
<dbReference type="GO" id="GO:0050549">
    <property type="term" value="F:cyclohexyl-isocyanide hydratase activity"/>
    <property type="evidence" value="ECO:0007669"/>
    <property type="project" value="UniProtKB-EC"/>
</dbReference>
<evidence type="ECO:0000259" key="1">
    <source>
        <dbReference type="Pfam" id="PF01965"/>
    </source>
</evidence>
<dbReference type="Proteomes" id="UP000198736">
    <property type="component" value="Unassembled WGS sequence"/>
</dbReference>
<dbReference type="InterPro" id="IPR029062">
    <property type="entry name" value="Class_I_gatase-like"/>
</dbReference>
<sequence>MIPEKKLQVAILLYDGMTALDAIGPYEVLQSPTLGTDVRFVAREKGVKRTDFGRLRLTADYTLDETISPDILVVPGTAFPQAVMGDQLVLEWIARVHRTTKWTTSVCTGALGLAAAGVLQGLKATTHWLALDVLKQFGAVPTKERVVRDGKILTAAGVSSGIDMALTLVAEEFGADAAQLTQLLIEYDPQPPFDAGSPDKAPSAIVDAARKEFSKLVVMP</sequence>